<dbReference type="Pfam" id="PF00651">
    <property type="entry name" value="BTB"/>
    <property type="match status" value="1"/>
</dbReference>
<feature type="region of interest" description="Disordered" evidence="1">
    <location>
        <begin position="135"/>
        <end position="206"/>
    </location>
</feature>
<dbReference type="InterPro" id="IPR000210">
    <property type="entry name" value="BTB/POZ_dom"/>
</dbReference>
<accession>J4GK09</accession>
<dbReference type="SUPFAM" id="SSF54695">
    <property type="entry name" value="POZ domain"/>
    <property type="match status" value="1"/>
</dbReference>
<feature type="compositionally biased region" description="Low complexity" evidence="1">
    <location>
        <begin position="167"/>
        <end position="188"/>
    </location>
</feature>
<feature type="domain" description="BTB" evidence="2">
    <location>
        <begin position="234"/>
        <end position="299"/>
    </location>
</feature>
<dbReference type="Proteomes" id="UP000006352">
    <property type="component" value="Unassembled WGS sequence"/>
</dbReference>
<evidence type="ECO:0000256" key="1">
    <source>
        <dbReference type="SAM" id="MobiDB-lite"/>
    </source>
</evidence>
<reference evidence="3 4" key="1">
    <citation type="journal article" date="2012" name="Appl. Environ. Microbiol.">
        <title>Short-read sequencing for genomic analysis of the brown rot fungus Fibroporia radiculosa.</title>
        <authorList>
            <person name="Tang J.D."/>
            <person name="Perkins A.D."/>
            <person name="Sonstegard T.S."/>
            <person name="Schroeder S.G."/>
            <person name="Burgess S.C."/>
            <person name="Diehl S.V."/>
        </authorList>
    </citation>
    <scope>NUCLEOTIDE SEQUENCE [LARGE SCALE GENOMIC DNA]</scope>
    <source>
        <strain evidence="3 4">TFFH 294</strain>
    </source>
</reference>
<dbReference type="CDD" id="cd18186">
    <property type="entry name" value="BTB_POZ_ZBTB_KLHL-like"/>
    <property type="match status" value="1"/>
</dbReference>
<feature type="compositionally biased region" description="Polar residues" evidence="1">
    <location>
        <begin position="146"/>
        <end position="160"/>
    </location>
</feature>
<name>J4GK09_9APHY</name>
<dbReference type="SMART" id="SM00225">
    <property type="entry name" value="BTB"/>
    <property type="match status" value="1"/>
</dbReference>
<dbReference type="GeneID" id="24094276"/>
<evidence type="ECO:0000259" key="2">
    <source>
        <dbReference type="PROSITE" id="PS50097"/>
    </source>
</evidence>
<keyword evidence="4" id="KW-1185">Reference proteome</keyword>
<gene>
    <name evidence="3" type="ORF">FIBRA_01383</name>
</gene>
<sequence length="443" mass="48599">MPASSLQVTIPVLRPPFHAHVISAPASPASWVHQHSTFQIASSQPSSPVQVSPLPIWAAALPPSRAQVVFDSTKSQSSTLVSSPSYLSALDADALPVHYVEPPSPSVASLVEMSVHTPSRTDLLGEDFDVPSPQFLSPIHPDYVSPQENSQSSLSTNMLGTHQDVRSVSTISTSPPKSPPSATALSSSVNQLANRSRSTTLVEDDLQPSQASCSSCFSGSGSQTRHSVFYMRDEMVVLDVSGCLYRVHRHFLERNSEFFRKIFSGCTSEDASTGGTDDTAIVLPGVGQHEFDVLLDFLYYRVFEDEAVSLSEWITLLNVSTRLRFSRVRACAIREITARRESLSAVEIIVLAIRHDIPGWLASAYADLCRRTHPLDDLEAEELGARITARVGRARETIRDETYRSSQEKRNGNRSSGSETLDEEIVSRVVMDVFWLGDGSRRI</sequence>
<dbReference type="AlphaFoldDB" id="J4GK09"/>
<dbReference type="Gene3D" id="3.30.710.10">
    <property type="entry name" value="Potassium Channel Kv1.1, Chain A"/>
    <property type="match status" value="1"/>
</dbReference>
<evidence type="ECO:0000313" key="4">
    <source>
        <dbReference type="Proteomes" id="UP000006352"/>
    </source>
</evidence>
<protein>
    <recommendedName>
        <fullName evidence="2">BTB domain-containing protein</fullName>
    </recommendedName>
</protein>
<organism evidence="3 4">
    <name type="scientific">Fibroporia radiculosa</name>
    <dbReference type="NCBI Taxonomy" id="599839"/>
    <lineage>
        <taxon>Eukaryota</taxon>
        <taxon>Fungi</taxon>
        <taxon>Dikarya</taxon>
        <taxon>Basidiomycota</taxon>
        <taxon>Agaricomycotina</taxon>
        <taxon>Agaricomycetes</taxon>
        <taxon>Polyporales</taxon>
        <taxon>Fibroporiaceae</taxon>
        <taxon>Fibroporia</taxon>
    </lineage>
</organism>
<proteinExistence type="predicted"/>
<dbReference type="InterPro" id="IPR011333">
    <property type="entry name" value="SKP1/BTB/POZ_sf"/>
</dbReference>
<dbReference type="InParanoid" id="J4GK09"/>
<dbReference type="OrthoDB" id="2593747at2759"/>
<evidence type="ECO:0000313" key="3">
    <source>
        <dbReference type="EMBL" id="CCL99365.1"/>
    </source>
</evidence>
<feature type="compositionally biased region" description="Polar residues" evidence="1">
    <location>
        <begin position="189"/>
        <end position="201"/>
    </location>
</feature>
<dbReference type="HOGENOM" id="CLU_657269_0_0_1"/>
<dbReference type="STRING" id="599839.J4GK09"/>
<dbReference type="EMBL" id="HE796930">
    <property type="protein sequence ID" value="CCL99365.1"/>
    <property type="molecule type" value="Genomic_DNA"/>
</dbReference>
<dbReference type="RefSeq" id="XP_012178648.1">
    <property type="nucleotide sequence ID" value="XM_012323258.1"/>
</dbReference>
<dbReference type="PROSITE" id="PS50097">
    <property type="entry name" value="BTB"/>
    <property type="match status" value="1"/>
</dbReference>